<comment type="caution">
    <text evidence="3">The sequence shown here is derived from an EMBL/GenBank/DDBJ whole genome shotgun (WGS) entry which is preliminary data.</text>
</comment>
<feature type="region of interest" description="Disordered" evidence="2">
    <location>
        <begin position="213"/>
        <end position="280"/>
    </location>
</feature>
<evidence type="ECO:0000256" key="1">
    <source>
        <dbReference type="SAM" id="Coils"/>
    </source>
</evidence>
<feature type="compositionally biased region" description="Basic and acidic residues" evidence="2">
    <location>
        <begin position="263"/>
        <end position="277"/>
    </location>
</feature>
<protein>
    <submittedName>
        <fullName evidence="3">Uncharacterized protein</fullName>
    </submittedName>
</protein>
<feature type="region of interest" description="Disordered" evidence="2">
    <location>
        <begin position="492"/>
        <end position="523"/>
    </location>
</feature>
<gene>
    <name evidence="3" type="ORF">AV530_017150</name>
</gene>
<dbReference type="EMBL" id="LSYS01007721">
    <property type="protein sequence ID" value="OPJ70775.1"/>
    <property type="molecule type" value="Genomic_DNA"/>
</dbReference>
<keyword evidence="1" id="KW-0175">Coiled coil</keyword>
<dbReference type="AlphaFoldDB" id="A0A1V4JFH1"/>
<organism evidence="3 4">
    <name type="scientific">Patagioenas fasciata monilis</name>
    <dbReference type="NCBI Taxonomy" id="372326"/>
    <lineage>
        <taxon>Eukaryota</taxon>
        <taxon>Metazoa</taxon>
        <taxon>Chordata</taxon>
        <taxon>Craniata</taxon>
        <taxon>Vertebrata</taxon>
        <taxon>Euteleostomi</taxon>
        <taxon>Archelosauria</taxon>
        <taxon>Archosauria</taxon>
        <taxon>Dinosauria</taxon>
        <taxon>Saurischia</taxon>
        <taxon>Theropoda</taxon>
        <taxon>Coelurosauria</taxon>
        <taxon>Aves</taxon>
        <taxon>Neognathae</taxon>
        <taxon>Neoaves</taxon>
        <taxon>Columbimorphae</taxon>
        <taxon>Columbiformes</taxon>
        <taxon>Columbidae</taxon>
        <taxon>Patagioenas</taxon>
    </lineage>
</organism>
<name>A0A1V4JFH1_PATFA</name>
<reference evidence="3 4" key="1">
    <citation type="submission" date="2016-02" db="EMBL/GenBank/DDBJ databases">
        <title>Band-tailed pigeon sequencing and assembly.</title>
        <authorList>
            <person name="Soares A.E."/>
            <person name="Novak B.J."/>
            <person name="Rice E.S."/>
            <person name="O'Connell B."/>
            <person name="Chang D."/>
            <person name="Weber S."/>
            <person name="Shapiro B."/>
        </authorList>
    </citation>
    <scope>NUCLEOTIDE SEQUENCE [LARGE SCALE GENOMIC DNA]</scope>
    <source>
        <strain evidence="3">BTP2013</strain>
        <tissue evidence="3">Blood</tissue>
    </source>
</reference>
<keyword evidence="4" id="KW-1185">Reference proteome</keyword>
<evidence type="ECO:0000313" key="3">
    <source>
        <dbReference type="EMBL" id="OPJ70775.1"/>
    </source>
</evidence>
<evidence type="ECO:0000256" key="2">
    <source>
        <dbReference type="SAM" id="MobiDB-lite"/>
    </source>
</evidence>
<dbReference type="OrthoDB" id="9176391at2759"/>
<proteinExistence type="predicted"/>
<evidence type="ECO:0000313" key="4">
    <source>
        <dbReference type="Proteomes" id="UP000190648"/>
    </source>
</evidence>
<accession>A0A1V4JFH1</accession>
<feature type="compositionally biased region" description="Basic and acidic residues" evidence="2">
    <location>
        <begin position="494"/>
        <end position="504"/>
    </location>
</feature>
<feature type="coiled-coil region" evidence="1">
    <location>
        <begin position="81"/>
        <end position="150"/>
    </location>
</feature>
<sequence>MQHLQDETPPRKCRIHRSSAAIVSRPRDCQDTQPRIGSFQGPDAYQQLCQQWESWSEESKKPKPTNKCKKRAALQGLLMVGRELSKLLKEALESVKTLEEAKGELRRQVDNLQAEVQGLRGDSLRNAVEINRLENKLGYEKLKTEELEKEVGKWIGETHDAQSAVRAVLQDVQRDRGTGPDHKVCHAKIQELQAELGVSRGIVAAIQGKRTRFGNSEGEDSLDSHPPHYDYEDDVWGANGPTRPSPYAPLREEVCQLQGGETEASKTKKSPPDEPAHHSPLQAIDTNRAMLWFTPEQLKTVGKMLGPLTKDTAVNWLSKAQRLPRCQSVNAVSDLIDVVRKCMKPDDFAALPGDVQMGNVQNIGDVQSAVLKVFFPEVNPLVLFHQERQSPEERPDAYVNRKKMLYQMAGLPGSKDAPLDFDRPEFKEPLVMGLTPPLRVIAGGDAARKPLSELEQILTQNFELQKQAFPGYMMGGKKGKLLAASFQNAGMRKMQGDNRKDPDSKGGAGKENQPGLRFQKSNPWRAELRKRLIKYEKQEDIDGLPDAELFQKLALHEAKKHSSSNPIDPGSKVQQ</sequence>
<dbReference type="Proteomes" id="UP000190648">
    <property type="component" value="Unassembled WGS sequence"/>
</dbReference>